<dbReference type="Pfam" id="PF14555">
    <property type="entry name" value="UBA_4"/>
    <property type="match status" value="1"/>
</dbReference>
<evidence type="ECO:0000313" key="2">
    <source>
        <dbReference type="EMBL" id="KAF1946998.1"/>
    </source>
</evidence>
<dbReference type="Proteomes" id="UP000800038">
    <property type="component" value="Unassembled WGS sequence"/>
</dbReference>
<proteinExistence type="predicted"/>
<dbReference type="PANTHER" id="PTHR39597">
    <property type="entry name" value="UBA DOMAIN-CONTAINING PROTEIN RUP1"/>
    <property type="match status" value="1"/>
</dbReference>
<dbReference type="AlphaFoldDB" id="A0A6A5T4B2"/>
<sequence length="795" mass="87483">MASDENVSSLLGIVDGQLSLAEAKQLLQNNGNDINAAVNTFFENSDIAALKSQLRNTQVTWDKTAFGSAGYGADDGTLPSLESYPHSAVNSRAPTRPNSRTSLRTNMSTHAGDAPIHQSIETPQESGVVGNSNKSFGPATREAYEADQWAMVTTATEIISDPVPNQRQREREQGQPAILKPSPNFNYLPALIPILHSIPLFRNALLCPGISQKDYWVGDDWWRGSATSSGHPYDVNIGLSEAHGLAVIHEAQRLMAFLDNTDRIYGSINSLLESDAWRESQVLMGDPDDDLLRFLLLWSFAFQSQMPDAELNGVLRSTVDTSGSVQESFVVDATVTPENKRSNVTLYDVLDGTLFPENRRAHIIDPSSVLILRLTSSNPSASELGCRIPATLYADRYLAENKHIIDDMCLDMEQHEEQLRSMHTQLERLKYHTPKKAGASKVASLQLLSASMTAFKPPGDGSEQSPRDAATYSQLQSLFLSIESKLATLDEQIQQVQKITAGISGRFKPRVDDGADPAADTAMETTENIAEKAAEDTSVIDYPEGQRPEDAMKRPYQLYGVATRRDVVYILQPDINSDVPGAKQWWRMQYDSESHNPIIRRDRLSLEEVLERATTESASALFVYANEAATSAEPILLPKPLEDFVKKDNLNFLEELQRSTSATSPAWEGFGDDYSHVAQGGWDNNPNSDAFDVDWHGMNAKPFYSGGNERNDSNMSSATLTPNTEIDDDMPVEMMEVGPGTAAMSSASSVTVGRDDAMDVDEDVKVSFTDVDMDKADTQEEVRTQHIEVAEKKGG</sequence>
<evidence type="ECO:0000313" key="3">
    <source>
        <dbReference type="Proteomes" id="UP000800038"/>
    </source>
</evidence>
<dbReference type="EMBL" id="ML976000">
    <property type="protein sequence ID" value="KAF1946998.1"/>
    <property type="molecule type" value="Genomic_DNA"/>
</dbReference>
<dbReference type="GO" id="GO:0005829">
    <property type="term" value="C:cytosol"/>
    <property type="evidence" value="ECO:0007669"/>
    <property type="project" value="TreeGrafter"/>
</dbReference>
<dbReference type="GO" id="GO:0016579">
    <property type="term" value="P:protein deubiquitination"/>
    <property type="evidence" value="ECO:0007669"/>
    <property type="project" value="TreeGrafter"/>
</dbReference>
<feature type="region of interest" description="Disordered" evidence="1">
    <location>
        <begin position="704"/>
        <end position="726"/>
    </location>
</feature>
<feature type="compositionally biased region" description="Polar residues" evidence="1">
    <location>
        <begin position="88"/>
        <end position="109"/>
    </location>
</feature>
<dbReference type="PANTHER" id="PTHR39597:SF1">
    <property type="entry name" value="UBA DOMAIN-CONTAINING PROTEIN RUP1"/>
    <property type="match status" value="1"/>
</dbReference>
<feature type="compositionally biased region" description="Polar residues" evidence="1">
    <location>
        <begin position="119"/>
        <end position="134"/>
    </location>
</feature>
<feature type="compositionally biased region" description="Polar residues" evidence="1">
    <location>
        <begin position="713"/>
        <end position="724"/>
    </location>
</feature>
<protein>
    <recommendedName>
        <fullName evidence="4">Ubiquitin interaction motif protein</fullName>
    </recommendedName>
</protein>
<accession>A0A6A5T4B2</accession>
<dbReference type="GO" id="GO:0005634">
    <property type="term" value="C:nucleus"/>
    <property type="evidence" value="ECO:0007669"/>
    <property type="project" value="TreeGrafter"/>
</dbReference>
<dbReference type="OrthoDB" id="4489171at2759"/>
<dbReference type="InterPro" id="IPR055335">
    <property type="entry name" value="Ucp6/RUP1"/>
</dbReference>
<feature type="region of interest" description="Disordered" evidence="1">
    <location>
        <begin position="84"/>
        <end position="134"/>
    </location>
</feature>
<name>A0A6A5T4B2_9PLEO</name>
<keyword evidence="3" id="KW-1185">Reference proteome</keyword>
<gene>
    <name evidence="2" type="ORF">EJ02DRAFT_449977</name>
</gene>
<organism evidence="2 3">
    <name type="scientific">Clathrospora elynae</name>
    <dbReference type="NCBI Taxonomy" id="706981"/>
    <lineage>
        <taxon>Eukaryota</taxon>
        <taxon>Fungi</taxon>
        <taxon>Dikarya</taxon>
        <taxon>Ascomycota</taxon>
        <taxon>Pezizomycotina</taxon>
        <taxon>Dothideomycetes</taxon>
        <taxon>Pleosporomycetidae</taxon>
        <taxon>Pleosporales</taxon>
        <taxon>Diademaceae</taxon>
        <taxon>Clathrospora</taxon>
    </lineage>
</organism>
<reference evidence="2" key="1">
    <citation type="journal article" date="2020" name="Stud. Mycol.">
        <title>101 Dothideomycetes genomes: a test case for predicting lifestyles and emergence of pathogens.</title>
        <authorList>
            <person name="Haridas S."/>
            <person name="Albert R."/>
            <person name="Binder M."/>
            <person name="Bloem J."/>
            <person name="Labutti K."/>
            <person name="Salamov A."/>
            <person name="Andreopoulos B."/>
            <person name="Baker S."/>
            <person name="Barry K."/>
            <person name="Bills G."/>
            <person name="Bluhm B."/>
            <person name="Cannon C."/>
            <person name="Castanera R."/>
            <person name="Culley D."/>
            <person name="Daum C."/>
            <person name="Ezra D."/>
            <person name="Gonzalez J."/>
            <person name="Henrissat B."/>
            <person name="Kuo A."/>
            <person name="Liang C."/>
            <person name="Lipzen A."/>
            <person name="Lutzoni F."/>
            <person name="Magnuson J."/>
            <person name="Mondo S."/>
            <person name="Nolan M."/>
            <person name="Ohm R."/>
            <person name="Pangilinan J."/>
            <person name="Park H.-J."/>
            <person name="Ramirez L."/>
            <person name="Alfaro M."/>
            <person name="Sun H."/>
            <person name="Tritt A."/>
            <person name="Yoshinaga Y."/>
            <person name="Zwiers L.-H."/>
            <person name="Turgeon B."/>
            <person name="Goodwin S."/>
            <person name="Spatafora J."/>
            <person name="Crous P."/>
            <person name="Grigoriev I."/>
        </authorList>
    </citation>
    <scope>NUCLEOTIDE SEQUENCE</scope>
    <source>
        <strain evidence="2">CBS 161.51</strain>
    </source>
</reference>
<evidence type="ECO:0000256" key="1">
    <source>
        <dbReference type="SAM" id="MobiDB-lite"/>
    </source>
</evidence>
<evidence type="ECO:0008006" key="4">
    <source>
        <dbReference type="Google" id="ProtNLM"/>
    </source>
</evidence>